<feature type="transmembrane region" description="Helical" evidence="1">
    <location>
        <begin position="224"/>
        <end position="244"/>
    </location>
</feature>
<feature type="transmembrane region" description="Helical" evidence="1">
    <location>
        <begin position="167"/>
        <end position="188"/>
    </location>
</feature>
<evidence type="ECO:0000313" key="2">
    <source>
        <dbReference type="EMBL" id="MFC5985477.1"/>
    </source>
</evidence>
<keyword evidence="1" id="KW-0812">Transmembrane</keyword>
<gene>
    <name evidence="2" type="ORF">ACFPXP_03375</name>
</gene>
<keyword evidence="3" id="KW-1185">Reference proteome</keyword>
<proteinExistence type="predicted"/>
<sequence length="726" mass="84819">MRKWWSVLIYELRSIPWYLLPLPVVYGIWMFIELSWIETYPSESLHYQAYKFHYAYQNLSLGIAMFLGIYLLRRDIQRSSYEWLRSYPVGETAIIFSKYAAGWLYLSLYTAAMSLVYVIYAYASQRYGSWVWQEVLQTAVQYEWSYGVTLALGMALAACIPNRISYIIGFCAWMFGTYFLDLVILTSYQELQYKPFHLSQFTMESLYLNYEVWSPSFLREETRAIRWIVVAFIVMMLALMIVLEKRKRAQRHKKRWIIMLTVVIAANVAAYVPYYGIWSENEANVQAKRNTAPVTASIDDQKVTLFSVERYILEGTRTGNRSVLWHAELTVNKAELLENETIKFTLNRNFDLQAVWMDNKKLDHYQRQGDTIEIPYLVKAGDSEAMKIHFYYSGSIYSKLHDGSKELMEAFIDGDDVLLPAQYAWYPLPGEYSLYNKSPFEGVSVQSLIEWMPRSDFELRLQGFPEHLIVTGNSVSSTPDSDTDGFKQYIQSDTRGIHLLSGSFEVVQTASDPLKVIAAPSLRSEAEQLLEQLLSRKHYFESWLEGDLNQITQVVIVPFWQIAGWEQISDYQVMGNTLFISERWYGLDSYSMEKAIYAILFGDPRIELSYAFPYGGENASLIGEVRQMISYMYYRDALGESPVQIKRRGLYYLERAVSETDEKGKEDHFPFQMLKRINAEIENGNTPRVKQVLNDFYKQGLWIDPVGREPYAIITREQWMEQWQHR</sequence>
<feature type="transmembrane region" description="Helical" evidence="1">
    <location>
        <begin position="143"/>
        <end position="160"/>
    </location>
</feature>
<keyword evidence="1" id="KW-0472">Membrane</keyword>
<evidence type="ECO:0000256" key="1">
    <source>
        <dbReference type="SAM" id="Phobius"/>
    </source>
</evidence>
<feature type="transmembrane region" description="Helical" evidence="1">
    <location>
        <begin position="12"/>
        <end position="32"/>
    </location>
</feature>
<accession>A0ABW1IK73</accession>
<dbReference type="RefSeq" id="WP_379892351.1">
    <property type="nucleotide sequence ID" value="NZ_CBCSCT010000009.1"/>
</dbReference>
<protein>
    <submittedName>
        <fullName evidence="2">ABC transporter permease</fullName>
    </submittedName>
</protein>
<feature type="transmembrane region" description="Helical" evidence="1">
    <location>
        <begin position="103"/>
        <end position="123"/>
    </location>
</feature>
<feature type="transmembrane region" description="Helical" evidence="1">
    <location>
        <begin position="52"/>
        <end position="72"/>
    </location>
</feature>
<dbReference type="EMBL" id="JBHSQV010000027">
    <property type="protein sequence ID" value="MFC5985477.1"/>
    <property type="molecule type" value="Genomic_DNA"/>
</dbReference>
<reference evidence="3" key="1">
    <citation type="journal article" date="2019" name="Int. J. Syst. Evol. Microbiol.">
        <title>The Global Catalogue of Microorganisms (GCM) 10K type strain sequencing project: providing services to taxonomists for standard genome sequencing and annotation.</title>
        <authorList>
            <consortium name="The Broad Institute Genomics Platform"/>
            <consortium name="The Broad Institute Genome Sequencing Center for Infectious Disease"/>
            <person name="Wu L."/>
            <person name="Ma J."/>
        </authorList>
    </citation>
    <scope>NUCLEOTIDE SEQUENCE [LARGE SCALE GENOMIC DNA]</scope>
    <source>
        <strain evidence="3">CCM 8749</strain>
    </source>
</reference>
<comment type="caution">
    <text evidence="2">The sequence shown here is derived from an EMBL/GenBank/DDBJ whole genome shotgun (WGS) entry which is preliminary data.</text>
</comment>
<feature type="transmembrane region" description="Helical" evidence="1">
    <location>
        <begin position="256"/>
        <end position="278"/>
    </location>
</feature>
<dbReference type="Proteomes" id="UP001596250">
    <property type="component" value="Unassembled WGS sequence"/>
</dbReference>
<name>A0ABW1IK73_9BACL</name>
<evidence type="ECO:0000313" key="3">
    <source>
        <dbReference type="Proteomes" id="UP001596250"/>
    </source>
</evidence>
<organism evidence="2 3">
    <name type="scientific">Marinicrinis lubricantis</name>
    <dbReference type="NCBI Taxonomy" id="2086470"/>
    <lineage>
        <taxon>Bacteria</taxon>
        <taxon>Bacillati</taxon>
        <taxon>Bacillota</taxon>
        <taxon>Bacilli</taxon>
        <taxon>Bacillales</taxon>
        <taxon>Paenibacillaceae</taxon>
    </lineage>
</organism>
<keyword evidence="1" id="KW-1133">Transmembrane helix</keyword>